<dbReference type="InterPro" id="IPR036236">
    <property type="entry name" value="Znf_C2H2_sf"/>
</dbReference>
<proteinExistence type="predicted"/>
<protein>
    <recommendedName>
        <fullName evidence="2">C2H2-type domain-containing protein</fullName>
    </recommendedName>
</protein>
<dbReference type="OrthoDB" id="1933825at2759"/>
<organism evidence="3 4">
    <name type="scientific">Tetracentron sinense</name>
    <name type="common">Spur-leaf</name>
    <dbReference type="NCBI Taxonomy" id="13715"/>
    <lineage>
        <taxon>Eukaryota</taxon>
        <taxon>Viridiplantae</taxon>
        <taxon>Streptophyta</taxon>
        <taxon>Embryophyta</taxon>
        <taxon>Tracheophyta</taxon>
        <taxon>Spermatophyta</taxon>
        <taxon>Magnoliopsida</taxon>
        <taxon>Trochodendrales</taxon>
        <taxon>Trochodendraceae</taxon>
        <taxon>Tetracentron</taxon>
    </lineage>
</organism>
<keyword evidence="1" id="KW-0862">Zinc</keyword>
<keyword evidence="1" id="KW-0479">Metal-binding</keyword>
<comment type="caution">
    <text evidence="3">The sequence shown here is derived from an EMBL/GenBank/DDBJ whole genome shotgun (WGS) entry which is preliminary data.</text>
</comment>
<dbReference type="InterPro" id="IPR053266">
    <property type="entry name" value="Zinc_finger_protein_7"/>
</dbReference>
<dbReference type="Gene3D" id="3.30.160.60">
    <property type="entry name" value="Classic Zinc Finger"/>
    <property type="match status" value="1"/>
</dbReference>
<sequence>MAWRCGSLSRSLISTARASSLRSSPPLRRLRPPPLSAPRLSFAQPRMHAIAVAAAQVPSAVLVKIANSLFVLEQLLDQYSEVLGSDWLEPPPFHGTSIPSTSLTPFSNLRAVVTMIQLEEATEILANDQKARSKTCDHDNRGMGDDSLGEWLNLSLGRNDPLMVGYSDSQSKPPSNKVFPCNFCKRKFFSSQALGGHQNAHKRERGAARKYQSQRMTSMIGLPLDTPVVRSLGVQPHSLVHKPSREGSATVARFNDTNTGFGMTWTPFTLEEAMDLWPGSFHVDPQIPKQSSELLKLDLNLRL</sequence>
<dbReference type="PROSITE" id="PS50157">
    <property type="entry name" value="ZINC_FINGER_C2H2_2"/>
    <property type="match status" value="1"/>
</dbReference>
<evidence type="ECO:0000259" key="2">
    <source>
        <dbReference type="PROSITE" id="PS50157"/>
    </source>
</evidence>
<dbReference type="GO" id="GO:0008270">
    <property type="term" value="F:zinc ion binding"/>
    <property type="evidence" value="ECO:0007669"/>
    <property type="project" value="UniProtKB-KW"/>
</dbReference>
<keyword evidence="4" id="KW-1185">Reference proteome</keyword>
<dbReference type="AlphaFoldDB" id="A0A834ZG64"/>
<reference evidence="3 4" key="1">
    <citation type="submission" date="2020-04" db="EMBL/GenBank/DDBJ databases">
        <title>Plant Genome Project.</title>
        <authorList>
            <person name="Zhang R.-G."/>
        </authorList>
    </citation>
    <scope>NUCLEOTIDE SEQUENCE [LARGE SCALE GENOMIC DNA]</scope>
    <source>
        <strain evidence="3">YNK0</strain>
        <tissue evidence="3">Leaf</tissue>
    </source>
</reference>
<accession>A0A834ZG64</accession>
<dbReference type="PANTHER" id="PTHR47593:SF9">
    <property type="entry name" value="C2H2-TYPE DOMAIN-CONTAINING PROTEIN"/>
    <property type="match status" value="1"/>
</dbReference>
<dbReference type="PANTHER" id="PTHR47593">
    <property type="entry name" value="ZINC FINGER PROTEIN 4-LIKE"/>
    <property type="match status" value="1"/>
</dbReference>
<feature type="domain" description="C2H2-type" evidence="2">
    <location>
        <begin position="179"/>
        <end position="206"/>
    </location>
</feature>
<dbReference type="InterPro" id="IPR013087">
    <property type="entry name" value="Znf_C2H2_type"/>
</dbReference>
<keyword evidence="1" id="KW-0863">Zinc-finger</keyword>
<evidence type="ECO:0000256" key="1">
    <source>
        <dbReference type="PROSITE-ProRule" id="PRU00042"/>
    </source>
</evidence>
<dbReference type="EMBL" id="JABCRI010000005">
    <property type="protein sequence ID" value="KAF8406241.1"/>
    <property type="molecule type" value="Genomic_DNA"/>
</dbReference>
<dbReference type="Proteomes" id="UP000655225">
    <property type="component" value="Unassembled WGS sequence"/>
</dbReference>
<evidence type="ECO:0000313" key="3">
    <source>
        <dbReference type="EMBL" id="KAF8406241.1"/>
    </source>
</evidence>
<gene>
    <name evidence="3" type="ORF">HHK36_008326</name>
</gene>
<dbReference type="SUPFAM" id="SSF57667">
    <property type="entry name" value="beta-beta-alpha zinc fingers"/>
    <property type="match status" value="1"/>
</dbReference>
<name>A0A834ZG64_TETSI</name>
<dbReference type="PROSITE" id="PS00028">
    <property type="entry name" value="ZINC_FINGER_C2H2_1"/>
    <property type="match status" value="1"/>
</dbReference>
<evidence type="ECO:0000313" key="4">
    <source>
        <dbReference type="Proteomes" id="UP000655225"/>
    </source>
</evidence>